<evidence type="ECO:0000313" key="3">
    <source>
        <dbReference type="Proteomes" id="UP000579812"/>
    </source>
</evidence>
<protein>
    <submittedName>
        <fullName evidence="2">Uncharacterized protein</fullName>
    </submittedName>
</protein>
<dbReference type="Gene3D" id="1.20.1170.10">
    <property type="match status" value="1"/>
</dbReference>
<name>A0A7J6C8P3_9TELE</name>
<feature type="coiled-coil region" evidence="1">
    <location>
        <begin position="220"/>
        <end position="247"/>
    </location>
</feature>
<organism evidence="2 3">
    <name type="scientific">Onychostoma macrolepis</name>
    <dbReference type="NCBI Taxonomy" id="369639"/>
    <lineage>
        <taxon>Eukaryota</taxon>
        <taxon>Metazoa</taxon>
        <taxon>Chordata</taxon>
        <taxon>Craniata</taxon>
        <taxon>Vertebrata</taxon>
        <taxon>Euteleostomi</taxon>
        <taxon>Actinopterygii</taxon>
        <taxon>Neopterygii</taxon>
        <taxon>Teleostei</taxon>
        <taxon>Ostariophysi</taxon>
        <taxon>Cypriniformes</taxon>
        <taxon>Cyprinidae</taxon>
        <taxon>Acrossocheilinae</taxon>
        <taxon>Onychostoma</taxon>
    </lineage>
</organism>
<evidence type="ECO:0000313" key="2">
    <source>
        <dbReference type="EMBL" id="KAF4103394.1"/>
    </source>
</evidence>
<keyword evidence="1" id="KW-0175">Coiled coil</keyword>
<sequence length="261" mass="29320">MTAEIKLFQLSDVEDLQSVETVVGPLNEGIVSISNICMSLLDAQVDPTTDTCSNYEQIRGHIEHAERYLKESETTIKEKLGYLDEWMERLTIEKGNVEQQNKEKCMAKDKLHIEKKSAEESLKASEAALKQAQKNVELTKHTLKKEKGRQGTGGWVAAAGACVTLIPIAGWIAGPVIFYSGVNTIVDASKAIRDAEDGLKENECQVNENSMKVTNYRSRISSIQTEIKETDKLLNKIQSEIEEVKQHLEAQLHFKKWSEEL</sequence>
<reference evidence="2 3" key="1">
    <citation type="submission" date="2020-04" db="EMBL/GenBank/DDBJ databases">
        <title>Chromosome-level genome assembly of a cyprinid fish Onychostoma macrolepis by integration of Nanopore Sequencing, Bionano and Hi-C technology.</title>
        <authorList>
            <person name="Wang D."/>
        </authorList>
    </citation>
    <scope>NUCLEOTIDE SEQUENCE [LARGE SCALE GENOMIC DNA]</scope>
    <source>
        <strain evidence="2">SWU-2019</strain>
        <tissue evidence="2">Muscle</tissue>
    </source>
</reference>
<accession>A0A7J6C8P3</accession>
<feature type="coiled-coil region" evidence="1">
    <location>
        <begin position="83"/>
        <end position="149"/>
    </location>
</feature>
<gene>
    <name evidence="2" type="ORF">G5714_016277</name>
</gene>
<dbReference type="EMBL" id="JAAMOB010000016">
    <property type="protein sequence ID" value="KAF4103394.1"/>
    <property type="molecule type" value="Genomic_DNA"/>
</dbReference>
<keyword evidence="3" id="KW-1185">Reference proteome</keyword>
<proteinExistence type="predicted"/>
<dbReference type="Proteomes" id="UP000579812">
    <property type="component" value="Unassembled WGS sequence"/>
</dbReference>
<evidence type="ECO:0000256" key="1">
    <source>
        <dbReference type="SAM" id="Coils"/>
    </source>
</evidence>
<comment type="caution">
    <text evidence="2">The sequence shown here is derived from an EMBL/GenBank/DDBJ whole genome shotgun (WGS) entry which is preliminary data.</text>
</comment>
<dbReference type="AlphaFoldDB" id="A0A7J6C8P3"/>